<keyword evidence="7 15" id="KW-0547">Nucleotide-binding</keyword>
<dbReference type="Gene3D" id="3.30.470.20">
    <property type="entry name" value="ATP-grasp fold, B domain"/>
    <property type="match status" value="1"/>
</dbReference>
<organism evidence="17 18">
    <name type="scientific">Parageobacillus caldoxylosilyticus NBRC 107762</name>
    <dbReference type="NCBI Taxonomy" id="1220594"/>
    <lineage>
        <taxon>Bacteria</taxon>
        <taxon>Bacillati</taxon>
        <taxon>Bacillota</taxon>
        <taxon>Bacilli</taxon>
        <taxon>Bacillales</taxon>
        <taxon>Anoxybacillaceae</taxon>
        <taxon>Saccharococcus</taxon>
    </lineage>
</organism>
<dbReference type="OrthoDB" id="9807240at2"/>
<dbReference type="InterPro" id="IPR020561">
    <property type="entry name" value="PRibGlycinamid_synth_ATP-grasp"/>
</dbReference>
<accession>A0A023DEJ6</accession>
<dbReference type="SUPFAM" id="SSF56059">
    <property type="entry name" value="Glutathione synthetase ATP-binding domain-like"/>
    <property type="match status" value="1"/>
</dbReference>
<dbReference type="SUPFAM" id="SSF52440">
    <property type="entry name" value="PreATP-grasp domain"/>
    <property type="match status" value="1"/>
</dbReference>
<dbReference type="FunFam" id="3.30.1490.20:FF:000006">
    <property type="entry name" value="phosphoribosylamine--glycine ligase, chloroplastic-like"/>
    <property type="match status" value="1"/>
</dbReference>
<keyword evidence="5 14" id="KW-0436">Ligase</keyword>
<keyword evidence="8 14" id="KW-0658">Purine biosynthesis</keyword>
<keyword evidence="9 15" id="KW-0067">ATP-binding</keyword>
<dbReference type="InterPro" id="IPR020562">
    <property type="entry name" value="PRibGlycinamide_synth_N"/>
</dbReference>
<dbReference type="SUPFAM" id="SSF51246">
    <property type="entry name" value="Rudiment single hybrid motif"/>
    <property type="match status" value="1"/>
</dbReference>
<dbReference type="PANTHER" id="PTHR43472">
    <property type="entry name" value="PHOSPHORIBOSYLAMINE--GLYCINE LIGASE"/>
    <property type="match status" value="1"/>
</dbReference>
<dbReference type="Pfam" id="PF02843">
    <property type="entry name" value="GARS_C"/>
    <property type="match status" value="1"/>
</dbReference>
<dbReference type="Gene3D" id="3.30.1490.20">
    <property type="entry name" value="ATP-grasp fold, A domain"/>
    <property type="match status" value="1"/>
</dbReference>
<dbReference type="Gene3D" id="3.40.50.20">
    <property type="match status" value="1"/>
</dbReference>
<evidence type="ECO:0000256" key="2">
    <source>
        <dbReference type="ARBA" id="ARBA00001946"/>
    </source>
</evidence>
<dbReference type="PROSITE" id="PS00184">
    <property type="entry name" value="GARS"/>
    <property type="match status" value="1"/>
</dbReference>
<dbReference type="RefSeq" id="WP_042408913.1">
    <property type="nucleotide sequence ID" value="NZ_BAWO01000024.1"/>
</dbReference>
<dbReference type="EMBL" id="BAWO01000024">
    <property type="protein sequence ID" value="GAJ39700.1"/>
    <property type="molecule type" value="Genomic_DNA"/>
</dbReference>
<evidence type="ECO:0000256" key="8">
    <source>
        <dbReference type="ARBA" id="ARBA00022755"/>
    </source>
</evidence>
<name>A0A023DEJ6_9BACL</name>
<dbReference type="Gene3D" id="3.90.600.10">
    <property type="entry name" value="Phosphoribosylglycinamide synthetase, C-terminal domain"/>
    <property type="match status" value="1"/>
</dbReference>
<dbReference type="NCBIfam" id="TIGR00877">
    <property type="entry name" value="purD"/>
    <property type="match status" value="1"/>
</dbReference>
<comment type="caution">
    <text evidence="17">The sequence shown here is derived from an EMBL/GenBank/DDBJ whole genome shotgun (WGS) entry which is preliminary data.</text>
</comment>
<evidence type="ECO:0000313" key="18">
    <source>
        <dbReference type="Proteomes" id="UP000023561"/>
    </source>
</evidence>
<dbReference type="InterPro" id="IPR020560">
    <property type="entry name" value="PRibGlycinamide_synth_C-dom"/>
</dbReference>
<dbReference type="GO" id="GO:0006189">
    <property type="term" value="P:'de novo' IMP biosynthetic process"/>
    <property type="evidence" value="ECO:0007669"/>
    <property type="project" value="UniProtKB-UniRule"/>
</dbReference>
<dbReference type="InterPro" id="IPR016185">
    <property type="entry name" value="PreATP-grasp_dom_sf"/>
</dbReference>
<evidence type="ECO:0000256" key="6">
    <source>
        <dbReference type="ARBA" id="ARBA00022723"/>
    </source>
</evidence>
<evidence type="ECO:0000256" key="10">
    <source>
        <dbReference type="ARBA" id="ARBA00023211"/>
    </source>
</evidence>
<evidence type="ECO:0000259" key="16">
    <source>
        <dbReference type="PROSITE" id="PS50975"/>
    </source>
</evidence>
<evidence type="ECO:0000256" key="15">
    <source>
        <dbReference type="PROSITE-ProRule" id="PRU00409"/>
    </source>
</evidence>
<comment type="pathway">
    <text evidence="3 14">Purine metabolism; IMP biosynthesis via de novo pathway; N(1)-(5-phospho-D-ribosyl)glycinamide from 5-phospho-alpha-D-ribose 1-diphosphate: step 2/2.</text>
</comment>
<dbReference type="GO" id="GO:0004637">
    <property type="term" value="F:phosphoribosylamine-glycine ligase activity"/>
    <property type="evidence" value="ECO:0007669"/>
    <property type="project" value="UniProtKB-UniRule"/>
</dbReference>
<dbReference type="Pfam" id="PF02844">
    <property type="entry name" value="GARS_N"/>
    <property type="match status" value="1"/>
</dbReference>
<evidence type="ECO:0000256" key="4">
    <source>
        <dbReference type="ARBA" id="ARBA00013255"/>
    </source>
</evidence>
<dbReference type="FunFam" id="3.30.470.20:FF:000018">
    <property type="entry name" value="Trifunctional purine biosynthetic protein adenosine-3"/>
    <property type="match status" value="1"/>
</dbReference>
<evidence type="ECO:0000256" key="11">
    <source>
        <dbReference type="ARBA" id="ARBA00038345"/>
    </source>
</evidence>
<dbReference type="FunFam" id="3.90.600.10:FF:000001">
    <property type="entry name" value="Trifunctional purine biosynthetic protein adenosine-3"/>
    <property type="match status" value="1"/>
</dbReference>
<proteinExistence type="inferred from homology"/>
<gene>
    <name evidence="14 17" type="primary">purD</name>
    <name evidence="17" type="ORF">GCA01S_024_00660</name>
</gene>
<evidence type="ECO:0000256" key="5">
    <source>
        <dbReference type="ARBA" id="ARBA00022598"/>
    </source>
</evidence>
<dbReference type="InterPro" id="IPR011761">
    <property type="entry name" value="ATP-grasp"/>
</dbReference>
<dbReference type="InterPro" id="IPR011054">
    <property type="entry name" value="Rudment_hybrid_motif"/>
</dbReference>
<dbReference type="PANTHER" id="PTHR43472:SF1">
    <property type="entry name" value="PHOSPHORIBOSYLAMINE--GLYCINE LIGASE, CHLOROPLASTIC"/>
    <property type="match status" value="1"/>
</dbReference>
<comment type="cofactor">
    <cofactor evidence="2">
        <name>Mg(2+)</name>
        <dbReference type="ChEBI" id="CHEBI:18420"/>
    </cofactor>
</comment>
<dbReference type="UniPathway" id="UPA00074">
    <property type="reaction ID" value="UER00125"/>
</dbReference>
<evidence type="ECO:0000256" key="14">
    <source>
        <dbReference type="HAMAP-Rule" id="MF_00138"/>
    </source>
</evidence>
<dbReference type="SMART" id="SM01210">
    <property type="entry name" value="GARS_C"/>
    <property type="match status" value="1"/>
</dbReference>
<feature type="domain" description="ATP-grasp" evidence="16">
    <location>
        <begin position="107"/>
        <end position="313"/>
    </location>
</feature>
<dbReference type="InterPro" id="IPR013815">
    <property type="entry name" value="ATP_grasp_subdomain_1"/>
</dbReference>
<sequence length="430" mass="46647">MKVLIVGRGGREHAIAWKAAQSPLVTKLYAAPGNPGIAQVAELVPIEEHQIDALVRFAKQEGIDLTIVGPEAPLLAGIVDRFESEGLRIFGPRKNAALIEGSKAFAKELMKKYGIPTAEHATFTSYEEAKAYIEKKGAPIVIKADGLAAGKGVIVAATLSEALQALEAMMIENQFGDASKKVVVEEYLEGEEFSFMAFVHGEHVYPLAIAQDHKRAYDNDEGPNTGGMGAYSPVPQISKQTVEIALSTILQPMAKALAAEGRPFTGVLYAGLMETSQGPKVIEFNARFGDPEAQVVLPRLENDLIEVITAVMEGRNMELRWSEEAVIGVVLAAKGYPGAYERGAVIRGWDQLGENTLLFHAGTKKENNTLYTNGGRVLLVAAKGETLKQAQQTVYKQISYITCDQLFYRHDIGNKAIERASGAHRQTQGR</sequence>
<dbReference type="InterPro" id="IPR020559">
    <property type="entry name" value="PRibGlycinamide_synth_CS"/>
</dbReference>
<dbReference type="GO" id="GO:0009113">
    <property type="term" value="P:purine nucleobase biosynthetic process"/>
    <property type="evidence" value="ECO:0007669"/>
    <property type="project" value="InterPro"/>
</dbReference>
<comment type="catalytic activity">
    <reaction evidence="14">
        <text>5-phospho-beta-D-ribosylamine + glycine + ATP = N(1)-(5-phospho-beta-D-ribosyl)glycinamide + ADP + phosphate + H(+)</text>
        <dbReference type="Rhea" id="RHEA:17453"/>
        <dbReference type="ChEBI" id="CHEBI:15378"/>
        <dbReference type="ChEBI" id="CHEBI:30616"/>
        <dbReference type="ChEBI" id="CHEBI:43474"/>
        <dbReference type="ChEBI" id="CHEBI:57305"/>
        <dbReference type="ChEBI" id="CHEBI:58681"/>
        <dbReference type="ChEBI" id="CHEBI:143788"/>
        <dbReference type="ChEBI" id="CHEBI:456216"/>
        <dbReference type="EC" id="6.3.4.13"/>
    </reaction>
</comment>
<dbReference type="PROSITE" id="PS50975">
    <property type="entry name" value="ATP_GRASP"/>
    <property type="match status" value="1"/>
</dbReference>
<evidence type="ECO:0000256" key="12">
    <source>
        <dbReference type="ARBA" id="ARBA00042242"/>
    </source>
</evidence>
<evidence type="ECO:0000256" key="13">
    <source>
        <dbReference type="ARBA" id="ARBA00042864"/>
    </source>
</evidence>
<evidence type="ECO:0000313" key="17">
    <source>
        <dbReference type="EMBL" id="GAJ39700.1"/>
    </source>
</evidence>
<keyword evidence="6" id="KW-0479">Metal-binding</keyword>
<dbReference type="AlphaFoldDB" id="A0A023DEJ6"/>
<evidence type="ECO:0000256" key="9">
    <source>
        <dbReference type="ARBA" id="ARBA00022840"/>
    </source>
</evidence>
<keyword evidence="18" id="KW-1185">Reference proteome</keyword>
<protein>
    <recommendedName>
        <fullName evidence="4 14">Phosphoribosylamine--glycine ligase</fullName>
        <ecNumber evidence="4 14">6.3.4.13</ecNumber>
    </recommendedName>
    <alternativeName>
        <fullName evidence="14">GARS</fullName>
    </alternativeName>
    <alternativeName>
        <fullName evidence="12 14">Glycinamide ribonucleotide synthetase</fullName>
    </alternativeName>
    <alternativeName>
        <fullName evidence="13 14">Phosphoribosylglycinamide synthetase</fullName>
    </alternativeName>
</protein>
<dbReference type="GO" id="GO:0046872">
    <property type="term" value="F:metal ion binding"/>
    <property type="evidence" value="ECO:0007669"/>
    <property type="project" value="UniProtKB-KW"/>
</dbReference>
<dbReference type="GO" id="GO:0005524">
    <property type="term" value="F:ATP binding"/>
    <property type="evidence" value="ECO:0007669"/>
    <property type="project" value="UniProtKB-UniRule"/>
</dbReference>
<evidence type="ECO:0000256" key="7">
    <source>
        <dbReference type="ARBA" id="ARBA00022741"/>
    </source>
</evidence>
<evidence type="ECO:0000256" key="3">
    <source>
        <dbReference type="ARBA" id="ARBA00005174"/>
    </source>
</evidence>
<dbReference type="Pfam" id="PF01071">
    <property type="entry name" value="GARS_A"/>
    <property type="match status" value="1"/>
</dbReference>
<dbReference type="FunFam" id="3.40.50.20:FF:000006">
    <property type="entry name" value="Phosphoribosylamine--glycine ligase, chloroplastic"/>
    <property type="match status" value="1"/>
</dbReference>
<comment type="cofactor">
    <cofactor evidence="1">
        <name>Mn(2+)</name>
        <dbReference type="ChEBI" id="CHEBI:29035"/>
    </cofactor>
</comment>
<reference evidence="17 18" key="1">
    <citation type="submission" date="2014-04" db="EMBL/GenBank/DDBJ databases">
        <title>Whole genome shotgun sequence of Geobacillus caldoxylosilyticus NBRC 107762.</title>
        <authorList>
            <person name="Hosoyama A."/>
            <person name="Hosoyama Y."/>
            <person name="Katano-Makiyama Y."/>
            <person name="Tsuchikane K."/>
            <person name="Ohji S."/>
            <person name="Ichikawa N."/>
            <person name="Yamazoe A."/>
            <person name="Fujita N."/>
        </authorList>
    </citation>
    <scope>NUCLEOTIDE SEQUENCE [LARGE SCALE GENOMIC DNA]</scope>
    <source>
        <strain evidence="17 18">NBRC 107762</strain>
    </source>
</reference>
<keyword evidence="10" id="KW-0464">Manganese</keyword>
<dbReference type="Proteomes" id="UP000023561">
    <property type="component" value="Unassembled WGS sequence"/>
</dbReference>
<dbReference type="EC" id="6.3.4.13" evidence="4 14"/>
<dbReference type="InterPro" id="IPR000115">
    <property type="entry name" value="PRibGlycinamide_synth"/>
</dbReference>
<comment type="similarity">
    <text evidence="11 14">Belongs to the GARS family.</text>
</comment>
<dbReference type="InterPro" id="IPR037123">
    <property type="entry name" value="PRibGlycinamide_synth_C_sf"/>
</dbReference>
<dbReference type="SMART" id="SM01209">
    <property type="entry name" value="GARS_A"/>
    <property type="match status" value="1"/>
</dbReference>
<dbReference type="HAMAP" id="MF_00138">
    <property type="entry name" value="GARS"/>
    <property type="match status" value="1"/>
</dbReference>
<evidence type="ECO:0000256" key="1">
    <source>
        <dbReference type="ARBA" id="ARBA00001936"/>
    </source>
</evidence>